<dbReference type="Pfam" id="PF12796">
    <property type="entry name" value="Ank_2"/>
    <property type="match status" value="1"/>
</dbReference>
<keyword evidence="2" id="KW-0479">Metal-binding</keyword>
<dbReference type="InterPro" id="IPR002893">
    <property type="entry name" value="Znf_MYND"/>
</dbReference>
<evidence type="ECO:0000256" key="9">
    <source>
        <dbReference type="PROSITE-ProRule" id="PRU00023"/>
    </source>
</evidence>
<evidence type="ECO:0000256" key="6">
    <source>
        <dbReference type="ARBA" id="ARBA00023043"/>
    </source>
</evidence>
<evidence type="ECO:0000313" key="12">
    <source>
        <dbReference type="WBParaSite" id="SSTP_0000791800.1"/>
    </source>
</evidence>
<keyword evidence="5" id="KW-0862">Zinc</keyword>
<keyword evidence="6 9" id="KW-0040">ANK repeat</keyword>
<dbReference type="GO" id="GO:0005929">
    <property type="term" value="C:cilium"/>
    <property type="evidence" value="ECO:0007669"/>
    <property type="project" value="UniProtKB-SubCell"/>
</dbReference>
<reference evidence="12" key="1">
    <citation type="submission" date="2015-08" db="UniProtKB">
        <authorList>
            <consortium name="WormBaseParasite"/>
        </authorList>
    </citation>
    <scope>IDENTIFICATION</scope>
</reference>
<evidence type="ECO:0000256" key="4">
    <source>
        <dbReference type="ARBA" id="ARBA00022771"/>
    </source>
</evidence>
<dbReference type="SUPFAM" id="SSF144232">
    <property type="entry name" value="HIT/MYND zinc finger-like"/>
    <property type="match status" value="1"/>
</dbReference>
<evidence type="ECO:0000256" key="8">
    <source>
        <dbReference type="ARBA" id="ARBA00023273"/>
    </source>
</evidence>
<proteinExistence type="predicted"/>
<dbReference type="Gene3D" id="1.25.40.20">
    <property type="entry name" value="Ankyrin repeat-containing domain"/>
    <property type="match status" value="1"/>
</dbReference>
<keyword evidence="8" id="KW-0966">Cell projection</keyword>
<dbReference type="GO" id="GO:0008270">
    <property type="term" value="F:zinc ion binding"/>
    <property type="evidence" value="ECO:0007669"/>
    <property type="project" value="UniProtKB-KW"/>
</dbReference>
<evidence type="ECO:0000256" key="5">
    <source>
        <dbReference type="ARBA" id="ARBA00022833"/>
    </source>
</evidence>
<dbReference type="Gene3D" id="6.10.140.2220">
    <property type="match status" value="1"/>
</dbReference>
<accession>A0A0K0EEK7</accession>
<dbReference type="Pfam" id="PF01753">
    <property type="entry name" value="zf-MYND"/>
    <property type="match status" value="1"/>
</dbReference>
<dbReference type="STRING" id="6248.A0A0K0EEK7"/>
<dbReference type="PANTHER" id="PTHR24150">
    <property type="entry name" value="ANKYRIN REPEAT AND MYND DOMAIN-CONTAINING PROTEIN 2"/>
    <property type="match status" value="1"/>
</dbReference>
<dbReference type="PROSITE" id="PS50865">
    <property type="entry name" value="ZF_MYND_2"/>
    <property type="match status" value="1"/>
</dbReference>
<dbReference type="PROSITE" id="PS50297">
    <property type="entry name" value="ANK_REP_REGION"/>
    <property type="match status" value="2"/>
</dbReference>
<comment type="subcellular location">
    <subcellularLocation>
        <location evidence="1">Cell projection</location>
        <location evidence="1">Cilium</location>
    </subcellularLocation>
</comment>
<feature type="repeat" description="ANK" evidence="9">
    <location>
        <begin position="84"/>
        <end position="116"/>
    </location>
</feature>
<dbReference type="PROSITE" id="PS50088">
    <property type="entry name" value="ANK_REPEAT"/>
    <property type="match status" value="2"/>
</dbReference>
<dbReference type="SUPFAM" id="SSF48403">
    <property type="entry name" value="Ankyrin repeat"/>
    <property type="match status" value="1"/>
</dbReference>
<keyword evidence="3" id="KW-0677">Repeat</keyword>
<evidence type="ECO:0000256" key="1">
    <source>
        <dbReference type="ARBA" id="ARBA00004138"/>
    </source>
</evidence>
<feature type="repeat" description="ANK" evidence="9">
    <location>
        <begin position="50"/>
        <end position="82"/>
    </location>
</feature>
<dbReference type="InterPro" id="IPR036770">
    <property type="entry name" value="Ankyrin_rpt-contain_sf"/>
</dbReference>
<organism evidence="12">
    <name type="scientific">Strongyloides stercoralis</name>
    <name type="common">Threadworm</name>
    <dbReference type="NCBI Taxonomy" id="6248"/>
    <lineage>
        <taxon>Eukaryota</taxon>
        <taxon>Metazoa</taxon>
        <taxon>Ecdysozoa</taxon>
        <taxon>Nematoda</taxon>
        <taxon>Chromadorea</taxon>
        <taxon>Rhabditida</taxon>
        <taxon>Tylenchina</taxon>
        <taxon>Panagrolaimomorpha</taxon>
        <taxon>Strongyloidoidea</taxon>
        <taxon>Strongyloididae</taxon>
        <taxon>Strongyloides</taxon>
    </lineage>
</organism>
<keyword evidence="7" id="KW-0969">Cilium</keyword>
<dbReference type="AlphaFoldDB" id="A0A0K0EEK7"/>
<keyword evidence="4 10" id="KW-0863">Zinc-finger</keyword>
<evidence type="ECO:0000256" key="7">
    <source>
        <dbReference type="ARBA" id="ARBA00023069"/>
    </source>
</evidence>
<dbReference type="PANTHER" id="PTHR24150:SF8">
    <property type="entry name" value="ANKYRIN REPEAT AND MYND DOMAIN-CONTAINING PROTEIN 2"/>
    <property type="match status" value="1"/>
</dbReference>
<evidence type="ECO:0000256" key="3">
    <source>
        <dbReference type="ARBA" id="ARBA00022737"/>
    </source>
</evidence>
<dbReference type="InterPro" id="IPR052452">
    <property type="entry name" value="Ankyrin-MYND_dom_contain_2"/>
</dbReference>
<evidence type="ECO:0000256" key="2">
    <source>
        <dbReference type="ARBA" id="ARBA00022723"/>
    </source>
</evidence>
<name>A0A0K0EEK7_STRER</name>
<sequence length="398" mass="45964">MLNKKIMTEKDIIKNEKINELFELIQKGDNVEVKKLITDKIVSINCLDENGLSPIDQAAFKGNEELVKWLLDNKANPHNKANKDGYTSLMFAALSGNSNICELLLEAGVNSEALNVLGKSASEIAAFTGQHECVSTINSYITYDCVDKILHPNGDKSSEIYPQALVKFIHELVKGNEIHPVRIIFKIINNMVIKQYPKKILWVIDRLFERQLRFKSSNEMMSLKLWIIYFPLNEVMKFVKKCENDNKNNEENFDTEKILLSFAKRVIEKKKGSVIKEYEEILLKNTIQAFPYKQSLLHHTILRSLTRIKDVTRSYVYNTIIRGLYGEQLLMNSKTCETCGFIGAKLRCQRCKTTYCSVECQKFDWSFHKNCCKLLAQLNKEEEILSVEELQDMHLKND</sequence>
<dbReference type="SMART" id="SM00248">
    <property type="entry name" value="ANK"/>
    <property type="match status" value="2"/>
</dbReference>
<feature type="domain" description="MYND-type" evidence="11">
    <location>
        <begin position="336"/>
        <end position="372"/>
    </location>
</feature>
<evidence type="ECO:0000256" key="10">
    <source>
        <dbReference type="PROSITE-ProRule" id="PRU00134"/>
    </source>
</evidence>
<dbReference type="InterPro" id="IPR002110">
    <property type="entry name" value="Ankyrin_rpt"/>
</dbReference>
<dbReference type="WBParaSite" id="SSTP_0000791800.1">
    <property type="protein sequence ID" value="SSTP_0000791800.1"/>
    <property type="gene ID" value="SSTP_0000791800"/>
</dbReference>
<protein>
    <submittedName>
        <fullName evidence="12">MYND-type domain-containing protein</fullName>
    </submittedName>
</protein>
<evidence type="ECO:0000259" key="11">
    <source>
        <dbReference type="PROSITE" id="PS50865"/>
    </source>
</evidence>